<comment type="pathway">
    <text evidence="1 10">Protein modification; protein glycosylation.</text>
</comment>
<evidence type="ECO:0000256" key="9">
    <source>
        <dbReference type="ARBA" id="ARBA00045104"/>
    </source>
</evidence>
<feature type="domain" description="Glycosyltransferase subfamily 4-like N-terminal" evidence="12">
    <location>
        <begin position="13"/>
        <end position="173"/>
    </location>
</feature>
<keyword evidence="4 10" id="KW-0812">Transmembrane</keyword>
<evidence type="ECO:0000256" key="2">
    <source>
        <dbReference type="ARBA" id="ARBA00022676"/>
    </source>
</evidence>
<dbReference type="EMBL" id="JAQQBS010001423">
    <property type="protein sequence ID" value="KAK0160145.1"/>
    <property type="molecule type" value="Genomic_DNA"/>
</dbReference>
<evidence type="ECO:0000313" key="13">
    <source>
        <dbReference type="EMBL" id="KAK0160145.1"/>
    </source>
</evidence>
<evidence type="ECO:0000256" key="1">
    <source>
        <dbReference type="ARBA" id="ARBA00004922"/>
    </source>
</evidence>
<dbReference type="AlphaFoldDB" id="A0AA39C9V4"/>
<dbReference type="InterPro" id="IPR028098">
    <property type="entry name" value="Glyco_trans_4-like_N"/>
</dbReference>
<evidence type="ECO:0000259" key="12">
    <source>
        <dbReference type="Pfam" id="PF13439"/>
    </source>
</evidence>
<dbReference type="PANTHER" id="PTHR45918">
    <property type="entry name" value="ALPHA-1,3/1,6-MANNOSYLTRANSFERASE ALG2"/>
    <property type="match status" value="1"/>
</dbReference>
<comment type="function">
    <text evidence="10">Mannosylates Man(2)GlcNAc(2)-dolichol diphosphate and Man(1)GlcNAc(2)-dolichol diphosphate to form Man(3)GlcNAc(2)-dolichol diphosphate.</text>
</comment>
<dbReference type="Proteomes" id="UP001168990">
    <property type="component" value="Unassembled WGS sequence"/>
</dbReference>
<dbReference type="GO" id="GO:0004378">
    <property type="term" value="F:GDP-Man:Man(1)GlcNAc(2)-PP-Dol alpha-1,3-mannosyltransferase activity"/>
    <property type="evidence" value="ECO:0007669"/>
    <property type="project" value="UniProtKB-UniRule"/>
</dbReference>
<dbReference type="InterPro" id="IPR027054">
    <property type="entry name" value="ALG2"/>
</dbReference>
<keyword evidence="5" id="KW-0256">Endoplasmic reticulum</keyword>
<keyword evidence="3 10" id="KW-0808">Transferase</keyword>
<dbReference type="PANTHER" id="PTHR45918:SF1">
    <property type="entry name" value="ALPHA-1,3_1,6-MANNOSYLTRANSFERASE ALG2"/>
    <property type="match status" value="1"/>
</dbReference>
<comment type="catalytic activity">
    <reaction evidence="8 10">
        <text>a beta-D-Man-(1-&gt;4)-beta-D-GlcNAc-(1-&gt;4)-alpha-D-GlcNAc-diphospho-di-trans,poly-cis-dolichol + GDP-alpha-D-mannose = an alpha-D-Man-(1-&gt;3)-beta-D-Man-(1-&gt;4)-beta-D-GlcNAc-(1-&gt;4)-alpha-D-GlcNAc-diphospho-di-trans,poly-cis-dolichol + GDP + H(+)</text>
        <dbReference type="Rhea" id="RHEA:29515"/>
        <dbReference type="Rhea" id="RHEA-COMP:19511"/>
        <dbReference type="Rhea" id="RHEA-COMP:19513"/>
        <dbReference type="ChEBI" id="CHEBI:15378"/>
        <dbReference type="ChEBI" id="CHEBI:57527"/>
        <dbReference type="ChEBI" id="CHEBI:58189"/>
        <dbReference type="ChEBI" id="CHEBI:58472"/>
        <dbReference type="ChEBI" id="CHEBI:132510"/>
        <dbReference type="EC" id="2.4.1.132"/>
    </reaction>
    <physiologicalReaction direction="left-to-right" evidence="8 10">
        <dbReference type="Rhea" id="RHEA:29516"/>
    </physiologicalReaction>
</comment>
<feature type="domain" description="Glycosyl transferase family 1" evidence="11">
    <location>
        <begin position="206"/>
        <end position="380"/>
    </location>
</feature>
<dbReference type="EC" id="2.4.1.132" evidence="10"/>
<evidence type="ECO:0000256" key="3">
    <source>
        <dbReference type="ARBA" id="ARBA00022679"/>
    </source>
</evidence>
<protein>
    <recommendedName>
        <fullName evidence="10">Alpha-1,3/1,6-mannosyltransferase ALG2</fullName>
        <ecNumber evidence="10">2.4.1.132</ecNumber>
        <ecNumber evidence="10">2.4.1.257</ecNumber>
    </recommendedName>
    <alternativeName>
        <fullName evidence="10">GDP-Man:Man(1)GlcNAc(2)-PP-Dol alpha-1,3-mannosyltransferase</fullName>
    </alternativeName>
</protein>
<evidence type="ECO:0000256" key="4">
    <source>
        <dbReference type="ARBA" id="ARBA00022692"/>
    </source>
</evidence>
<sequence length="404" mass="46315">MVRVTFLHPDLGIGGAERLIVDAALALKKSAHDVNIVTTHYDPERCFVETKNGTLPVIVVGNWLPRHIFGKFYALCAYIRMIYAAFYIFFIDKHPDIVVCDLVSICIPILKLFIRHTIFYCHHPDQLLTLPGGRLKSIYRLPLNYLEEITTGQADKIFVNSYYTAEVFKNTFKRLSVQPEILYPSIHTNFFDSIDIPSLDITLGNKKLPEDSIILLSINRYERKKNLSLAIDSLFALSNFLTEDEFNRTYLIMIGGYDKRVNENVEHYEELIKLADELKISDKIIFLRSPSDHDKISLLKHCTLLIYTPPNEHFGIVPLEAMYLRKPVIAHDSGGPKETIINNTTGYLIPELSAKAFAEKISVLIKDKLLRDRFGDAGRDRVIRTFSFEAFMDQLNNTVIKLIE</sequence>
<comment type="catalytic activity">
    <reaction evidence="9 10">
        <text>an alpha-D-Man-(1-&gt;3)-beta-D-Man-(1-&gt;4)-beta-D-GlcNAc-(1-&gt;4)-alpha-D-GlcNAc-diphospho-di-trans,poly-cis-dolichol + GDP-alpha-D-mannose = an alpha-D-Man-(1-&gt;3)-[alpha-D-Man-(1-&gt;6)]-beta-D-Man-(1-&gt;4)-beta-D-GlcNAc-(1-&gt;4)-alpha-D-GlcNAc-diphospho-di-trans,poly-cis-dolichol + GDP + H(+)</text>
        <dbReference type="Rhea" id="RHEA:29519"/>
        <dbReference type="Rhea" id="RHEA-COMP:19513"/>
        <dbReference type="Rhea" id="RHEA-COMP:19515"/>
        <dbReference type="ChEBI" id="CHEBI:15378"/>
        <dbReference type="ChEBI" id="CHEBI:57527"/>
        <dbReference type="ChEBI" id="CHEBI:58189"/>
        <dbReference type="ChEBI" id="CHEBI:132510"/>
        <dbReference type="ChEBI" id="CHEBI:132511"/>
        <dbReference type="EC" id="2.4.1.257"/>
    </reaction>
    <physiologicalReaction direction="left-to-right" evidence="9 10">
        <dbReference type="Rhea" id="RHEA:29520"/>
    </physiologicalReaction>
</comment>
<evidence type="ECO:0000256" key="6">
    <source>
        <dbReference type="ARBA" id="ARBA00022989"/>
    </source>
</evidence>
<feature type="transmembrane region" description="Helical" evidence="10">
    <location>
        <begin position="97"/>
        <end position="114"/>
    </location>
</feature>
<keyword evidence="7 10" id="KW-0472">Membrane</keyword>
<evidence type="ECO:0000256" key="7">
    <source>
        <dbReference type="ARBA" id="ARBA00023136"/>
    </source>
</evidence>
<feature type="transmembrane region" description="Helical" evidence="10">
    <location>
        <begin position="72"/>
        <end position="90"/>
    </location>
</feature>
<dbReference type="GO" id="GO:0005789">
    <property type="term" value="C:endoplasmic reticulum membrane"/>
    <property type="evidence" value="ECO:0007669"/>
    <property type="project" value="UniProtKB-SubCell"/>
</dbReference>
<keyword evidence="6 10" id="KW-1133">Transmembrane helix</keyword>
<dbReference type="Pfam" id="PF13439">
    <property type="entry name" value="Glyco_transf_4"/>
    <property type="match status" value="1"/>
</dbReference>
<gene>
    <name evidence="13" type="ORF">PV328_007581</name>
</gene>
<proteinExistence type="inferred from homology"/>
<evidence type="ECO:0000256" key="8">
    <source>
        <dbReference type="ARBA" id="ARBA00045103"/>
    </source>
</evidence>
<comment type="similarity">
    <text evidence="10">Belongs to the glycosyltransferase group 1 family.</text>
</comment>
<dbReference type="EC" id="2.4.1.257" evidence="10"/>
<keyword evidence="14" id="KW-1185">Reference proteome</keyword>
<evidence type="ECO:0000259" key="11">
    <source>
        <dbReference type="Pfam" id="PF00534"/>
    </source>
</evidence>
<evidence type="ECO:0000256" key="5">
    <source>
        <dbReference type="ARBA" id="ARBA00022824"/>
    </source>
</evidence>
<dbReference type="CDD" id="cd03805">
    <property type="entry name" value="GT4_ALG2-like"/>
    <property type="match status" value="1"/>
</dbReference>
<organism evidence="13 14">
    <name type="scientific">Microctonus aethiopoides</name>
    <dbReference type="NCBI Taxonomy" id="144406"/>
    <lineage>
        <taxon>Eukaryota</taxon>
        <taxon>Metazoa</taxon>
        <taxon>Ecdysozoa</taxon>
        <taxon>Arthropoda</taxon>
        <taxon>Hexapoda</taxon>
        <taxon>Insecta</taxon>
        <taxon>Pterygota</taxon>
        <taxon>Neoptera</taxon>
        <taxon>Endopterygota</taxon>
        <taxon>Hymenoptera</taxon>
        <taxon>Apocrita</taxon>
        <taxon>Ichneumonoidea</taxon>
        <taxon>Braconidae</taxon>
        <taxon>Euphorinae</taxon>
        <taxon>Microctonus</taxon>
    </lineage>
</organism>
<evidence type="ECO:0000256" key="10">
    <source>
        <dbReference type="RuleBase" id="RU367136"/>
    </source>
</evidence>
<comment type="caution">
    <text evidence="13">The sequence shown here is derived from an EMBL/GenBank/DDBJ whole genome shotgun (WGS) entry which is preliminary data.</text>
</comment>
<dbReference type="SUPFAM" id="SSF53756">
    <property type="entry name" value="UDP-Glycosyltransferase/glycogen phosphorylase"/>
    <property type="match status" value="1"/>
</dbReference>
<dbReference type="Pfam" id="PF00534">
    <property type="entry name" value="Glycos_transf_1"/>
    <property type="match status" value="1"/>
</dbReference>
<keyword evidence="2 10" id="KW-0328">Glycosyltransferase</keyword>
<evidence type="ECO:0000313" key="14">
    <source>
        <dbReference type="Proteomes" id="UP001168990"/>
    </source>
</evidence>
<dbReference type="InterPro" id="IPR001296">
    <property type="entry name" value="Glyco_trans_1"/>
</dbReference>
<comment type="subcellular location">
    <subcellularLocation>
        <location evidence="10">Endoplasmic reticulum membrane</location>
        <topology evidence="10">Single-pass membrane protein</topology>
    </subcellularLocation>
</comment>
<dbReference type="Gene3D" id="3.40.50.2000">
    <property type="entry name" value="Glycogen Phosphorylase B"/>
    <property type="match status" value="2"/>
</dbReference>
<accession>A0AA39C9V4</accession>
<reference evidence="13" key="2">
    <citation type="submission" date="2023-03" db="EMBL/GenBank/DDBJ databases">
        <authorList>
            <person name="Inwood S.N."/>
            <person name="Skelly J.G."/>
            <person name="Guhlin J."/>
            <person name="Harrop T.W.R."/>
            <person name="Goldson S.G."/>
            <person name="Dearden P.K."/>
        </authorList>
    </citation>
    <scope>NUCLEOTIDE SEQUENCE</scope>
    <source>
        <strain evidence="13">Irish</strain>
        <tissue evidence="13">Whole body</tissue>
    </source>
</reference>
<name>A0AA39C9V4_9HYME</name>
<reference evidence="13" key="1">
    <citation type="journal article" date="2023" name="bioRxiv">
        <title>Scaffold-level genome assemblies of two parasitoid biocontrol wasps reveal the parthenogenesis mechanism and an associated novel virus.</title>
        <authorList>
            <person name="Inwood S."/>
            <person name="Skelly J."/>
            <person name="Guhlin J."/>
            <person name="Harrop T."/>
            <person name="Goldson S."/>
            <person name="Dearden P."/>
        </authorList>
    </citation>
    <scope>NUCLEOTIDE SEQUENCE</scope>
    <source>
        <strain evidence="13">Irish</strain>
        <tissue evidence="13">Whole body</tissue>
    </source>
</reference>
<dbReference type="GO" id="GO:0102704">
    <property type="term" value="F:GDP-Man:Man(2)GlcNAc(2)-PP-Dol alpha-1,6-mannosyltransferase activity"/>
    <property type="evidence" value="ECO:0007669"/>
    <property type="project" value="UniProtKB-UniRule"/>
</dbReference>
<dbReference type="FunFam" id="3.40.50.2000:FF:000210">
    <property type="entry name" value="Alpha-1,3/1,6-mannosyltransferase ALG2"/>
    <property type="match status" value="1"/>
</dbReference>